<protein>
    <recommendedName>
        <fullName evidence="1">N-acetyltransferase domain-containing protein</fullName>
    </recommendedName>
</protein>
<dbReference type="EMBL" id="JAWDKC010000022">
    <property type="protein sequence ID" value="MDV0445810.1"/>
    <property type="molecule type" value="Genomic_DNA"/>
</dbReference>
<dbReference type="InterPro" id="IPR000182">
    <property type="entry name" value="GNAT_dom"/>
</dbReference>
<dbReference type="RefSeq" id="WP_318786238.1">
    <property type="nucleotide sequence ID" value="NZ_JAWDKC010000022.1"/>
</dbReference>
<dbReference type="SUPFAM" id="SSF55729">
    <property type="entry name" value="Acyl-CoA N-acyltransferases (Nat)"/>
    <property type="match status" value="1"/>
</dbReference>
<name>A0ABU3VSD1_9EURY</name>
<dbReference type="Pfam" id="PF13508">
    <property type="entry name" value="Acetyltransf_7"/>
    <property type="match status" value="1"/>
</dbReference>
<reference evidence="2 3" key="1">
    <citation type="submission" date="2023-06" db="EMBL/GenBank/DDBJ databases">
        <title>Genome sequence of Methanimicrococcus sp. At1.</title>
        <authorList>
            <person name="Protasov E."/>
            <person name="Platt K."/>
            <person name="Poehlein A."/>
            <person name="Daniel R."/>
            <person name="Brune A."/>
        </authorList>
    </citation>
    <scope>NUCLEOTIDE SEQUENCE [LARGE SCALE GENOMIC DNA]</scope>
    <source>
        <strain evidence="2 3">At1</strain>
    </source>
</reference>
<dbReference type="InterPro" id="IPR016181">
    <property type="entry name" value="Acyl_CoA_acyltransferase"/>
</dbReference>
<dbReference type="PROSITE" id="PS51186">
    <property type="entry name" value="GNAT"/>
    <property type="match status" value="1"/>
</dbReference>
<dbReference type="Gene3D" id="3.40.630.30">
    <property type="match status" value="1"/>
</dbReference>
<feature type="domain" description="N-acetyltransferase" evidence="1">
    <location>
        <begin position="1"/>
        <end position="162"/>
    </location>
</feature>
<dbReference type="CDD" id="cd04301">
    <property type="entry name" value="NAT_SF"/>
    <property type="match status" value="1"/>
</dbReference>
<evidence type="ECO:0000313" key="2">
    <source>
        <dbReference type="EMBL" id="MDV0445810.1"/>
    </source>
</evidence>
<gene>
    <name evidence="2" type="ORF">MmiAt1_14070</name>
</gene>
<organism evidence="2 3">
    <name type="scientific">Methanimicrococcus hacksteinii</name>
    <dbReference type="NCBI Taxonomy" id="3028293"/>
    <lineage>
        <taxon>Archaea</taxon>
        <taxon>Methanobacteriati</taxon>
        <taxon>Methanobacteriota</taxon>
        <taxon>Stenosarchaea group</taxon>
        <taxon>Methanomicrobia</taxon>
        <taxon>Methanosarcinales</taxon>
        <taxon>Methanosarcinaceae</taxon>
        <taxon>Methanimicrococcus</taxon>
    </lineage>
</organism>
<dbReference type="Proteomes" id="UP001272052">
    <property type="component" value="Unassembled WGS sequence"/>
</dbReference>
<accession>A0ABU3VSD1</accession>
<comment type="caution">
    <text evidence="2">The sequence shown here is derived from an EMBL/GenBank/DDBJ whole genome shotgun (WGS) entry which is preliminary data.</text>
</comment>
<sequence length="169" mass="19623">MTRNEKETVIVRPANESETTPIDIILSTYFLDRDDIPYEEFYVAEKDGKIIGCAVFEKLKSQKEDFWFYEIHTIAILPSYKGKGIGKLLLNRLISIIEKEIETAGLDETITRTIYTRTTAPNFFIHEGFEKAEIEKTDYWEECVSCNNIEICSQTVLTKTLNFEKTEEN</sequence>
<keyword evidence="3" id="KW-1185">Reference proteome</keyword>
<evidence type="ECO:0000313" key="3">
    <source>
        <dbReference type="Proteomes" id="UP001272052"/>
    </source>
</evidence>
<evidence type="ECO:0000259" key="1">
    <source>
        <dbReference type="PROSITE" id="PS51186"/>
    </source>
</evidence>
<proteinExistence type="predicted"/>